<dbReference type="EMBL" id="MU826369">
    <property type="protein sequence ID" value="KAJ7378157.1"/>
    <property type="molecule type" value="Genomic_DNA"/>
</dbReference>
<dbReference type="SUPFAM" id="SSF47986">
    <property type="entry name" value="DEATH domain"/>
    <property type="match status" value="3"/>
</dbReference>
<name>A0A9W9ZAS9_9CNID</name>
<dbReference type="GO" id="GO:0005886">
    <property type="term" value="C:plasma membrane"/>
    <property type="evidence" value="ECO:0007669"/>
    <property type="project" value="TreeGrafter"/>
</dbReference>
<evidence type="ECO:0000313" key="4">
    <source>
        <dbReference type="Proteomes" id="UP001163046"/>
    </source>
</evidence>
<evidence type="ECO:0000256" key="1">
    <source>
        <dbReference type="SAM" id="MobiDB-lite"/>
    </source>
</evidence>
<protein>
    <recommendedName>
        <fullName evidence="2">Death domain-containing protein</fullName>
    </recommendedName>
</protein>
<feature type="region of interest" description="Disordered" evidence="1">
    <location>
        <begin position="34"/>
        <end position="67"/>
    </location>
</feature>
<accession>A0A9W9ZAS9</accession>
<dbReference type="Pfam" id="PF00531">
    <property type="entry name" value="Death"/>
    <property type="match status" value="1"/>
</dbReference>
<reference evidence="3" key="1">
    <citation type="submission" date="2023-01" db="EMBL/GenBank/DDBJ databases">
        <title>Genome assembly of the deep-sea coral Lophelia pertusa.</title>
        <authorList>
            <person name="Herrera S."/>
            <person name="Cordes E."/>
        </authorList>
    </citation>
    <scope>NUCLEOTIDE SEQUENCE</scope>
    <source>
        <strain evidence="3">USNM1676648</strain>
        <tissue evidence="3">Polyp</tissue>
    </source>
</reference>
<gene>
    <name evidence="3" type="ORF">OS493_024822</name>
</gene>
<comment type="caution">
    <text evidence="3">The sequence shown here is derived from an EMBL/GenBank/DDBJ whole genome shotgun (WGS) entry which is preliminary data.</text>
</comment>
<dbReference type="InterPro" id="IPR011029">
    <property type="entry name" value="DEATH-like_dom_sf"/>
</dbReference>
<evidence type="ECO:0000313" key="3">
    <source>
        <dbReference type="EMBL" id="KAJ7378157.1"/>
    </source>
</evidence>
<dbReference type="PANTHER" id="PTHR14657">
    <property type="entry name" value="IGF-LIKE FAMILY RECEPTOR 1"/>
    <property type="match status" value="1"/>
</dbReference>
<sequence length="575" mass="63896">MTQVTQDDKDLTDLSERTIDTSLHNCEVSIYVTPPNGDVVDEAEDDDNSQEHVAEFPLSSDTTEETEGVKIRGSQINNDSELPGTAFAQGSGVDASWNLEKIDAEDNTEVMYKDLDEHSEAELEQCSPRFDGSQAVITQTEFVKTADEAIVSDEICESSDHKQTELVAEKMPTAESPEVIGEVQVDKHFTEDALSSTIGASEKGINGQDPGMVSESAANVEQAEAVDKEVCGDSSFDDTIVLQRVDAGSLLTETITNNSHILRDLGKCLDTEYHYGRVPCWRDLAELLGIPPEAYEHCGTYSASSPTEDLFVFLSATKPQLTIQDIKEALKEIDRHDVAQLLDRRIAGGVISVDSVVGSLVERDDTDMLGRMALKLDRKRKNDWKGLALQLNVPHRVLRNFGSHQRHNASLMLLKYIPIFDPELTLEHLKECLLSIDRQDAVEVLNKAGIPGDEPVKGILDDSDLLDQITDLLNDDPPSPHWRHLAKELKIPQEKCKIFEPTADINSPTKLLFKSIENCEPDLPFEDLVLALVAMKRQDVLDVLQKYFSTDDVDQILEENHLLAPVEDHPEEDES</sequence>
<dbReference type="AlphaFoldDB" id="A0A9W9ZAS9"/>
<dbReference type="OrthoDB" id="5977791at2759"/>
<dbReference type="Gene3D" id="1.10.533.10">
    <property type="entry name" value="Death Domain, Fas"/>
    <property type="match status" value="3"/>
</dbReference>
<dbReference type="InterPro" id="IPR042355">
    <property type="entry name" value="IGFLR1"/>
</dbReference>
<keyword evidence="4" id="KW-1185">Reference proteome</keyword>
<dbReference type="PANTHER" id="PTHR14657:SF2">
    <property type="entry name" value="IGF-LIKE FAMILY RECEPTOR 1"/>
    <property type="match status" value="1"/>
</dbReference>
<evidence type="ECO:0000259" key="2">
    <source>
        <dbReference type="PROSITE" id="PS50017"/>
    </source>
</evidence>
<proteinExistence type="predicted"/>
<feature type="compositionally biased region" description="Acidic residues" evidence="1">
    <location>
        <begin position="39"/>
        <end position="48"/>
    </location>
</feature>
<dbReference type="PROSITE" id="PS50017">
    <property type="entry name" value="DEATH_DOMAIN"/>
    <property type="match status" value="3"/>
</dbReference>
<dbReference type="Proteomes" id="UP001163046">
    <property type="component" value="Unassembled WGS sequence"/>
</dbReference>
<dbReference type="InterPro" id="IPR000488">
    <property type="entry name" value="Death_dom"/>
</dbReference>
<dbReference type="GO" id="GO:0007165">
    <property type="term" value="P:signal transduction"/>
    <property type="evidence" value="ECO:0007669"/>
    <property type="project" value="InterPro"/>
</dbReference>
<feature type="domain" description="Death" evidence="2">
    <location>
        <begin position="383"/>
        <end position="449"/>
    </location>
</feature>
<dbReference type="SMART" id="SM00005">
    <property type="entry name" value="DEATH"/>
    <property type="match status" value="2"/>
</dbReference>
<feature type="domain" description="Death" evidence="2">
    <location>
        <begin position="482"/>
        <end position="548"/>
    </location>
</feature>
<feature type="domain" description="Death" evidence="2">
    <location>
        <begin position="281"/>
        <end position="346"/>
    </location>
</feature>
<organism evidence="3 4">
    <name type="scientific">Desmophyllum pertusum</name>
    <dbReference type="NCBI Taxonomy" id="174260"/>
    <lineage>
        <taxon>Eukaryota</taxon>
        <taxon>Metazoa</taxon>
        <taxon>Cnidaria</taxon>
        <taxon>Anthozoa</taxon>
        <taxon>Hexacorallia</taxon>
        <taxon>Scleractinia</taxon>
        <taxon>Caryophylliina</taxon>
        <taxon>Caryophylliidae</taxon>
        <taxon>Desmophyllum</taxon>
    </lineage>
</organism>